<dbReference type="PANTHER" id="PTHR11802">
    <property type="entry name" value="SERINE PROTEASE FAMILY S10 SERINE CARBOXYPEPTIDASE"/>
    <property type="match status" value="1"/>
</dbReference>
<proteinExistence type="evidence at transcript level"/>
<comment type="similarity">
    <text evidence="1">Belongs to the peptidase S10 family.</text>
</comment>
<evidence type="ECO:0000256" key="3">
    <source>
        <dbReference type="ARBA" id="ARBA00023180"/>
    </source>
</evidence>
<dbReference type="InterPro" id="IPR001563">
    <property type="entry name" value="Peptidase_S10"/>
</dbReference>
<sequence length="232" mass="26517">MEILKAVELLIFSAMMTAAIAPSHQHTTQSDVLRSWLIDRTYNSHGLQTAEWASESSLLSLRNDSEYLSESKNEGRRKSTDYLPHGLPGQPTGFKFRQYSGYVTVNASAGRALFYYFAEAFPHPSKRPLVLWFNGGPGCSSLGYGAMTELGPFWVNPDGKTLHFNRYSWNRGVMVAFLQLNNWQCLHTKVSDQILQISIHQERNHLLEYYHQFLSEKGNQQLHSLYLVDLQL</sequence>
<dbReference type="GO" id="GO:0005773">
    <property type="term" value="C:vacuole"/>
    <property type="evidence" value="ECO:0007669"/>
    <property type="project" value="TreeGrafter"/>
</dbReference>
<keyword evidence="3" id="KW-0325">Glycoprotein</keyword>
<evidence type="ECO:0000256" key="1">
    <source>
        <dbReference type="ARBA" id="ARBA00009431"/>
    </source>
</evidence>
<feature type="chain" id="PRO_5022694416" evidence="4">
    <location>
        <begin position="22"/>
        <end position="232"/>
    </location>
</feature>
<keyword evidence="5" id="KW-0645">Protease</keyword>
<keyword evidence="2 4" id="KW-0732">Signal</keyword>
<feature type="signal peptide" evidence="4">
    <location>
        <begin position="1"/>
        <end position="21"/>
    </location>
</feature>
<dbReference type="PANTHER" id="PTHR11802:SF132">
    <property type="entry name" value="SERINE CARBOXYPEPTIDASE-LIKE 36-RELATED"/>
    <property type="match status" value="1"/>
</dbReference>
<organism evidence="5">
    <name type="scientific">Pinus taeda</name>
    <name type="common">Loblolly pine</name>
    <dbReference type="NCBI Taxonomy" id="3352"/>
    <lineage>
        <taxon>Eukaryota</taxon>
        <taxon>Viridiplantae</taxon>
        <taxon>Streptophyta</taxon>
        <taxon>Embryophyta</taxon>
        <taxon>Tracheophyta</taxon>
        <taxon>Spermatophyta</taxon>
        <taxon>Pinopsida</taxon>
        <taxon>Pinidae</taxon>
        <taxon>Conifers I</taxon>
        <taxon>Pinales</taxon>
        <taxon>Pinaceae</taxon>
        <taxon>Pinus</taxon>
        <taxon>Pinus subgen. Pinus</taxon>
    </lineage>
</organism>
<accession>A0A5B8LFT7</accession>
<dbReference type="EMBL" id="MK388875">
    <property type="protein sequence ID" value="QDZ06030.1"/>
    <property type="molecule type" value="mRNA"/>
</dbReference>
<evidence type="ECO:0000313" key="5">
    <source>
        <dbReference type="EMBL" id="QDZ06030.1"/>
    </source>
</evidence>
<dbReference type="GO" id="GO:0006508">
    <property type="term" value="P:proteolysis"/>
    <property type="evidence" value="ECO:0007669"/>
    <property type="project" value="InterPro"/>
</dbReference>
<dbReference type="InterPro" id="IPR029058">
    <property type="entry name" value="AB_hydrolase_fold"/>
</dbReference>
<dbReference type="AlphaFoldDB" id="A0A5B8LFT7"/>
<dbReference type="Gene3D" id="3.40.50.1820">
    <property type="entry name" value="alpha/beta hydrolase"/>
    <property type="match status" value="1"/>
</dbReference>
<keyword evidence="5" id="KW-0121">Carboxypeptidase</keyword>
<evidence type="ECO:0000256" key="4">
    <source>
        <dbReference type="SAM" id="SignalP"/>
    </source>
</evidence>
<reference evidence="5" key="1">
    <citation type="submission" date="2019-01" db="EMBL/GenBank/DDBJ databases">
        <title>Genes encoding secretory proteins associated with pine pollen germination: Predicted functions, subcellular localizations and expression patterns.</title>
        <authorList>
            <person name="Fernando D.D."/>
            <person name="Salazar A.M."/>
        </authorList>
    </citation>
    <scope>NUCLEOTIDE SEQUENCE</scope>
    <source>
        <tissue evidence="5">Germinated pollen</tissue>
    </source>
</reference>
<evidence type="ECO:0000256" key="2">
    <source>
        <dbReference type="ARBA" id="ARBA00022729"/>
    </source>
</evidence>
<protein>
    <submittedName>
        <fullName evidence="5">Serine carboxypeptidase</fullName>
    </submittedName>
</protein>
<dbReference type="SUPFAM" id="SSF53474">
    <property type="entry name" value="alpha/beta-Hydrolases"/>
    <property type="match status" value="1"/>
</dbReference>
<keyword evidence="5" id="KW-0378">Hydrolase</keyword>
<dbReference type="Pfam" id="PF00450">
    <property type="entry name" value="Peptidase_S10"/>
    <property type="match status" value="1"/>
</dbReference>
<dbReference type="GO" id="GO:0004185">
    <property type="term" value="F:serine-type carboxypeptidase activity"/>
    <property type="evidence" value="ECO:0007669"/>
    <property type="project" value="InterPro"/>
</dbReference>
<name>A0A5B8LFT7_PINTA</name>